<dbReference type="InterPro" id="IPR043502">
    <property type="entry name" value="DNA/RNA_pol_sf"/>
</dbReference>
<feature type="domain" description="Reverse transcriptase" evidence="1">
    <location>
        <begin position="22"/>
        <end position="114"/>
    </location>
</feature>
<evidence type="ECO:0000313" key="3">
    <source>
        <dbReference type="Proteomes" id="UP000499080"/>
    </source>
</evidence>
<sequence length="233" mass="26630">MPGTVGSFADEGWKGSAESLRFHQMKTHPSFAHFTGITTEFGLFEFKRLPFGIKKKANSSFQRLMSIVLAGLSELQIGCYIDDVLVASKTVQEHLGRLEIVFQRFRTANFKLKSKAGVLPWPKKDVGNVNWTLQQDSAPAHKTKKTQEWWKAHFPDMMISAEWPPYSPDRNSMDYSVRSILESRACTKPHKSLDSVKKSIRREWDRLKAEYLRPIAENLRLCIAAKGGHFETN</sequence>
<dbReference type="SUPFAM" id="SSF56672">
    <property type="entry name" value="DNA/RNA polymerases"/>
    <property type="match status" value="1"/>
</dbReference>
<keyword evidence="3" id="KW-1185">Reference proteome</keyword>
<dbReference type="OrthoDB" id="6766065at2759"/>
<dbReference type="EMBL" id="BGPR01004646">
    <property type="protein sequence ID" value="GBN01794.1"/>
    <property type="molecule type" value="Genomic_DNA"/>
</dbReference>
<dbReference type="CDD" id="cd01647">
    <property type="entry name" value="RT_LTR"/>
    <property type="match status" value="1"/>
</dbReference>
<name>A0A4Y2KGH6_ARAVE</name>
<dbReference type="PANTHER" id="PTHR33064:SF37">
    <property type="entry name" value="RIBONUCLEASE H"/>
    <property type="match status" value="1"/>
</dbReference>
<organism evidence="2 3">
    <name type="scientific">Araneus ventricosus</name>
    <name type="common">Orbweaver spider</name>
    <name type="synonym">Epeira ventricosa</name>
    <dbReference type="NCBI Taxonomy" id="182803"/>
    <lineage>
        <taxon>Eukaryota</taxon>
        <taxon>Metazoa</taxon>
        <taxon>Ecdysozoa</taxon>
        <taxon>Arthropoda</taxon>
        <taxon>Chelicerata</taxon>
        <taxon>Arachnida</taxon>
        <taxon>Araneae</taxon>
        <taxon>Araneomorphae</taxon>
        <taxon>Entelegynae</taxon>
        <taxon>Araneoidea</taxon>
        <taxon>Araneidae</taxon>
        <taxon>Araneus</taxon>
    </lineage>
</organism>
<reference evidence="2 3" key="1">
    <citation type="journal article" date="2019" name="Sci. Rep.">
        <title>Orb-weaving spider Araneus ventricosus genome elucidates the spidroin gene catalogue.</title>
        <authorList>
            <person name="Kono N."/>
            <person name="Nakamura H."/>
            <person name="Ohtoshi R."/>
            <person name="Moran D.A.P."/>
            <person name="Shinohara A."/>
            <person name="Yoshida Y."/>
            <person name="Fujiwara M."/>
            <person name="Mori M."/>
            <person name="Tomita M."/>
            <person name="Arakawa K."/>
        </authorList>
    </citation>
    <scope>NUCLEOTIDE SEQUENCE [LARGE SCALE GENOMIC DNA]</scope>
</reference>
<dbReference type="PANTHER" id="PTHR33064">
    <property type="entry name" value="POL PROTEIN"/>
    <property type="match status" value="1"/>
</dbReference>
<dbReference type="Gene3D" id="3.10.10.10">
    <property type="entry name" value="HIV Type 1 Reverse Transcriptase, subunit A, domain 1"/>
    <property type="match status" value="1"/>
</dbReference>
<accession>A0A4Y2KGH6</accession>
<dbReference type="GO" id="GO:0003676">
    <property type="term" value="F:nucleic acid binding"/>
    <property type="evidence" value="ECO:0007669"/>
    <property type="project" value="InterPro"/>
</dbReference>
<dbReference type="InterPro" id="IPR051320">
    <property type="entry name" value="Viral_Replic_Matur_Polypro"/>
</dbReference>
<protein>
    <recommendedName>
        <fullName evidence="1">Reverse transcriptase domain-containing protein</fullName>
    </recommendedName>
</protein>
<gene>
    <name evidence="2" type="ORF">AVEN_57929_1</name>
</gene>
<dbReference type="AlphaFoldDB" id="A0A4Y2KGH6"/>
<proteinExistence type="predicted"/>
<dbReference type="Gene3D" id="3.30.70.270">
    <property type="match status" value="1"/>
</dbReference>
<evidence type="ECO:0000313" key="2">
    <source>
        <dbReference type="EMBL" id="GBN01794.1"/>
    </source>
</evidence>
<dbReference type="InterPro" id="IPR000477">
    <property type="entry name" value="RT_dom"/>
</dbReference>
<dbReference type="Proteomes" id="UP000499080">
    <property type="component" value="Unassembled WGS sequence"/>
</dbReference>
<evidence type="ECO:0000259" key="1">
    <source>
        <dbReference type="Pfam" id="PF00078"/>
    </source>
</evidence>
<dbReference type="InterPro" id="IPR036397">
    <property type="entry name" value="RNaseH_sf"/>
</dbReference>
<dbReference type="Pfam" id="PF00078">
    <property type="entry name" value="RVT_1"/>
    <property type="match status" value="1"/>
</dbReference>
<dbReference type="Gene3D" id="3.30.420.10">
    <property type="entry name" value="Ribonuclease H-like superfamily/Ribonuclease H"/>
    <property type="match status" value="1"/>
</dbReference>
<dbReference type="GO" id="GO:0071897">
    <property type="term" value="P:DNA biosynthetic process"/>
    <property type="evidence" value="ECO:0007669"/>
    <property type="project" value="UniProtKB-ARBA"/>
</dbReference>
<dbReference type="InterPro" id="IPR043128">
    <property type="entry name" value="Rev_trsase/Diguanyl_cyclase"/>
</dbReference>
<comment type="caution">
    <text evidence="2">The sequence shown here is derived from an EMBL/GenBank/DDBJ whole genome shotgun (WGS) entry which is preliminary data.</text>
</comment>